<dbReference type="EMBL" id="CAXDID020000075">
    <property type="protein sequence ID" value="CAL6015857.1"/>
    <property type="molecule type" value="Genomic_DNA"/>
</dbReference>
<comment type="caution">
    <text evidence="1">The sequence shown here is derived from an EMBL/GenBank/DDBJ whole genome shotgun (WGS) entry which is preliminary data.</text>
</comment>
<organism evidence="1">
    <name type="scientific">Hexamita inflata</name>
    <dbReference type="NCBI Taxonomy" id="28002"/>
    <lineage>
        <taxon>Eukaryota</taxon>
        <taxon>Metamonada</taxon>
        <taxon>Diplomonadida</taxon>
        <taxon>Hexamitidae</taxon>
        <taxon>Hexamitinae</taxon>
        <taxon>Hexamita</taxon>
    </lineage>
</organism>
<dbReference type="Proteomes" id="UP001642409">
    <property type="component" value="Unassembled WGS sequence"/>
</dbReference>
<dbReference type="AlphaFoldDB" id="A0AA86PUA0"/>
<protein>
    <submittedName>
        <fullName evidence="2">Hypothetical_protein</fullName>
    </submittedName>
</protein>
<sequence length="136" mass="16317">MRQQREMKQDIHINNGMKQQMITQQQLVNQIFFLNQRICQITDEDETKNEIISINDDEDQIADKIVQGVQESLKEVSDGEQRLIQAYRRSGKQEKERMVNFAEMIVKKENIELDKISKNTKYGSIRFKRYDERNYK</sequence>
<dbReference type="EMBL" id="CATOUU010000687">
    <property type="protein sequence ID" value="CAI9941044.1"/>
    <property type="molecule type" value="Genomic_DNA"/>
</dbReference>
<reference evidence="1" key="1">
    <citation type="submission" date="2023-06" db="EMBL/GenBank/DDBJ databases">
        <authorList>
            <person name="Kurt Z."/>
        </authorList>
    </citation>
    <scope>NUCLEOTIDE SEQUENCE</scope>
</reference>
<evidence type="ECO:0000313" key="2">
    <source>
        <dbReference type="EMBL" id="CAL6015857.1"/>
    </source>
</evidence>
<proteinExistence type="predicted"/>
<gene>
    <name evidence="2" type="ORF">HINF_LOCUS25225</name>
    <name evidence="1" type="ORF">HINF_LOCUS28689</name>
</gene>
<accession>A0AA86PUA0</accession>
<name>A0AA86PUA0_9EUKA</name>
<keyword evidence="3" id="KW-1185">Reference proteome</keyword>
<evidence type="ECO:0000313" key="3">
    <source>
        <dbReference type="Proteomes" id="UP001642409"/>
    </source>
</evidence>
<evidence type="ECO:0000313" key="1">
    <source>
        <dbReference type="EMBL" id="CAI9941044.1"/>
    </source>
</evidence>
<reference evidence="2 3" key="2">
    <citation type="submission" date="2024-07" db="EMBL/GenBank/DDBJ databases">
        <authorList>
            <person name="Akdeniz Z."/>
        </authorList>
    </citation>
    <scope>NUCLEOTIDE SEQUENCE [LARGE SCALE GENOMIC DNA]</scope>
</reference>